<dbReference type="Proteomes" id="UP000719412">
    <property type="component" value="Unassembled WGS sequence"/>
</dbReference>
<dbReference type="PRINTS" id="PR00947">
    <property type="entry name" value="CUTICLE"/>
</dbReference>
<dbReference type="EMBL" id="JABDTM020027788">
    <property type="protein sequence ID" value="KAH0809989.1"/>
    <property type="molecule type" value="Genomic_DNA"/>
</dbReference>
<dbReference type="PROSITE" id="PS00233">
    <property type="entry name" value="CHIT_BIND_RR_1"/>
    <property type="match status" value="1"/>
</dbReference>
<evidence type="ECO:0000256" key="2">
    <source>
        <dbReference type="PROSITE-ProRule" id="PRU00497"/>
    </source>
</evidence>
<evidence type="ECO:0000313" key="3">
    <source>
        <dbReference type="EMBL" id="KAH0809989.1"/>
    </source>
</evidence>
<accession>A0A8J6H8E8</accession>
<keyword evidence="4" id="KW-1185">Reference proteome</keyword>
<name>A0A8J6H8E8_TENMO</name>
<dbReference type="InterPro" id="IPR031311">
    <property type="entry name" value="CHIT_BIND_RR_consensus"/>
</dbReference>
<dbReference type="InterPro" id="IPR000618">
    <property type="entry name" value="Insect_cuticle"/>
</dbReference>
<protein>
    <submittedName>
        <fullName evidence="3">Uncharacterized protein</fullName>
    </submittedName>
</protein>
<dbReference type="GO" id="GO:0031012">
    <property type="term" value="C:extracellular matrix"/>
    <property type="evidence" value="ECO:0007669"/>
    <property type="project" value="TreeGrafter"/>
</dbReference>
<dbReference type="InterPro" id="IPR051217">
    <property type="entry name" value="Insect_Cuticle_Struc_Prot"/>
</dbReference>
<dbReference type="PANTHER" id="PTHR12236:SF75">
    <property type="entry name" value="CUTICULAR PROTEIN 62BB, ISOFORM A"/>
    <property type="match status" value="1"/>
</dbReference>
<evidence type="ECO:0000256" key="1">
    <source>
        <dbReference type="ARBA" id="ARBA00022460"/>
    </source>
</evidence>
<dbReference type="GO" id="GO:0005615">
    <property type="term" value="C:extracellular space"/>
    <property type="evidence" value="ECO:0007669"/>
    <property type="project" value="TreeGrafter"/>
</dbReference>
<dbReference type="AlphaFoldDB" id="A0A8J6H8E8"/>
<organism evidence="3 4">
    <name type="scientific">Tenebrio molitor</name>
    <name type="common">Yellow mealworm beetle</name>
    <dbReference type="NCBI Taxonomy" id="7067"/>
    <lineage>
        <taxon>Eukaryota</taxon>
        <taxon>Metazoa</taxon>
        <taxon>Ecdysozoa</taxon>
        <taxon>Arthropoda</taxon>
        <taxon>Hexapoda</taxon>
        <taxon>Insecta</taxon>
        <taxon>Pterygota</taxon>
        <taxon>Neoptera</taxon>
        <taxon>Endopterygota</taxon>
        <taxon>Coleoptera</taxon>
        <taxon>Polyphaga</taxon>
        <taxon>Cucujiformia</taxon>
        <taxon>Tenebrionidae</taxon>
        <taxon>Tenebrio</taxon>
    </lineage>
</organism>
<proteinExistence type="predicted"/>
<dbReference type="Pfam" id="PF00379">
    <property type="entry name" value="Chitin_bind_4"/>
    <property type="match status" value="2"/>
</dbReference>
<reference evidence="3" key="2">
    <citation type="submission" date="2021-08" db="EMBL/GenBank/DDBJ databases">
        <authorList>
            <person name="Eriksson T."/>
        </authorList>
    </citation>
    <scope>NUCLEOTIDE SEQUENCE</scope>
    <source>
        <strain evidence="3">Stoneville</strain>
        <tissue evidence="3">Whole head</tissue>
    </source>
</reference>
<comment type="caution">
    <text evidence="3">The sequence shown here is derived from an EMBL/GenBank/DDBJ whole genome shotgun (WGS) entry which is preliminary data.</text>
</comment>
<dbReference type="PROSITE" id="PS51155">
    <property type="entry name" value="CHIT_BIND_RR_2"/>
    <property type="match status" value="2"/>
</dbReference>
<evidence type="ECO:0000313" key="4">
    <source>
        <dbReference type="Proteomes" id="UP000719412"/>
    </source>
</evidence>
<sequence length="304" mass="32648">MTTCSAAPAARLSLVDWNHYNYHEPAGPGTYAFGYDIDDPATDNVQFRNEERHPNGTVTGSYGYVDPEGNVRVVNYVADHRGYRCVGGSLWLPQPRATEENSLKLSMLKPIRYPDTPFFVPPASYQQPKPLDRFPVPHQRIFGINTVGRGTAPVELRTCSATNTMTFLQLSLFALAVAATRAGVVPGGYPGFGFGHGALVAAAPAHDPLEGVDYYAHPRYSYNYGVADGITGDRKTQHEVRDGDVVKGSYSVAEPDGSIRVVDYAADGVNGFNAVVKRIGPAVHAAPVAAVAAGHGLLGHHGHY</sequence>
<dbReference type="PANTHER" id="PTHR12236">
    <property type="entry name" value="STRUCTURAL CONTITUENT OF CUTICLE"/>
    <property type="match status" value="1"/>
</dbReference>
<dbReference type="GO" id="GO:0042302">
    <property type="term" value="F:structural constituent of cuticle"/>
    <property type="evidence" value="ECO:0007669"/>
    <property type="project" value="UniProtKB-UniRule"/>
</dbReference>
<reference evidence="3" key="1">
    <citation type="journal article" date="2020" name="J Insects Food Feed">
        <title>The yellow mealworm (Tenebrio molitor) genome: a resource for the emerging insects as food and feed industry.</title>
        <authorList>
            <person name="Eriksson T."/>
            <person name="Andere A."/>
            <person name="Kelstrup H."/>
            <person name="Emery V."/>
            <person name="Picard C."/>
        </authorList>
    </citation>
    <scope>NUCLEOTIDE SEQUENCE</scope>
    <source>
        <strain evidence="3">Stoneville</strain>
        <tissue evidence="3">Whole head</tissue>
    </source>
</reference>
<keyword evidence="1 2" id="KW-0193">Cuticle</keyword>
<gene>
    <name evidence="3" type="ORF">GEV33_012803</name>
</gene>